<dbReference type="Proteomes" id="UP001158576">
    <property type="component" value="Chromosome 2"/>
</dbReference>
<sequence>MGLAYHSLELYRINGSKDKLYLSTDDLFGEYLAVVLEQKLPRSNSNSKFSEEADSDFPFLTDHHHHNYTQLLGFSEIETTKRFFNITRYISLRNKKTGSFLPFKIWSFAAMTSIAMLSGVFLLVFIGKLRGMRNNVNVLEWNILIAAMIYQCLPFVHNGDHSTAIYSFLLQLENYTKILFRILMALRIFYFISAINSYTLSYWDRRRLDDIFDNGKTVAYVDVSEERKEEMRNIIEVISASDKQRALRIMTLLEIIDEKLQRHIKVQIEKKETLDREIEGEEETTFSNLSSLRHRPIIPFVEQ</sequence>
<dbReference type="EMBL" id="OU015567">
    <property type="protein sequence ID" value="CAG5113848.1"/>
    <property type="molecule type" value="Genomic_DNA"/>
</dbReference>
<evidence type="ECO:0000313" key="2">
    <source>
        <dbReference type="EMBL" id="CAG5113848.1"/>
    </source>
</evidence>
<keyword evidence="3" id="KW-1185">Reference proteome</keyword>
<evidence type="ECO:0000313" key="3">
    <source>
        <dbReference type="Proteomes" id="UP001158576"/>
    </source>
</evidence>
<keyword evidence="1" id="KW-1133">Transmembrane helix</keyword>
<organism evidence="2 3">
    <name type="scientific">Oikopleura dioica</name>
    <name type="common">Tunicate</name>
    <dbReference type="NCBI Taxonomy" id="34765"/>
    <lineage>
        <taxon>Eukaryota</taxon>
        <taxon>Metazoa</taxon>
        <taxon>Chordata</taxon>
        <taxon>Tunicata</taxon>
        <taxon>Appendicularia</taxon>
        <taxon>Copelata</taxon>
        <taxon>Oikopleuridae</taxon>
        <taxon>Oikopleura</taxon>
    </lineage>
</organism>
<evidence type="ECO:0000256" key="1">
    <source>
        <dbReference type="SAM" id="Phobius"/>
    </source>
</evidence>
<gene>
    <name evidence="2" type="ORF">OKIOD_LOCUS16703</name>
</gene>
<feature type="transmembrane region" description="Helical" evidence="1">
    <location>
        <begin position="138"/>
        <end position="158"/>
    </location>
</feature>
<protein>
    <submittedName>
        <fullName evidence="2">Oidioi.mRNA.OKI2018_I69.chr2.g7938.t1.cds</fullName>
    </submittedName>
</protein>
<keyword evidence="1" id="KW-0812">Transmembrane</keyword>
<proteinExistence type="predicted"/>
<feature type="transmembrane region" description="Helical" evidence="1">
    <location>
        <begin position="105"/>
        <end position="126"/>
    </location>
</feature>
<accession>A0ABN7TE30</accession>
<name>A0ABN7TE30_OIKDI</name>
<keyword evidence="1" id="KW-0472">Membrane</keyword>
<reference evidence="2 3" key="1">
    <citation type="submission" date="2021-04" db="EMBL/GenBank/DDBJ databases">
        <authorList>
            <person name="Bliznina A."/>
        </authorList>
    </citation>
    <scope>NUCLEOTIDE SEQUENCE [LARGE SCALE GENOMIC DNA]</scope>
</reference>
<feature type="transmembrane region" description="Helical" evidence="1">
    <location>
        <begin position="178"/>
        <end position="198"/>
    </location>
</feature>